<organism evidence="1 2">
    <name type="scientific">Nonomuraea angiospora</name>
    <dbReference type="NCBI Taxonomy" id="46172"/>
    <lineage>
        <taxon>Bacteria</taxon>
        <taxon>Bacillati</taxon>
        <taxon>Actinomycetota</taxon>
        <taxon>Actinomycetes</taxon>
        <taxon>Streptosporangiales</taxon>
        <taxon>Streptosporangiaceae</taxon>
        <taxon>Nonomuraea</taxon>
    </lineage>
</organism>
<dbReference type="Gene3D" id="3.30.530.20">
    <property type="match status" value="1"/>
</dbReference>
<proteinExistence type="predicted"/>
<protein>
    <submittedName>
        <fullName evidence="1">Uncharacterized protein YndB with AHSA1/START domain</fullName>
    </submittedName>
</protein>
<keyword evidence="2" id="KW-1185">Reference proteome</keyword>
<name>A0ABR9LRP9_9ACTN</name>
<gene>
    <name evidence="1" type="ORF">H4W80_001186</name>
</gene>
<dbReference type="RefSeq" id="WP_192784111.1">
    <property type="nucleotide sequence ID" value="NZ_JADBEK010000001.1"/>
</dbReference>
<evidence type="ECO:0000313" key="1">
    <source>
        <dbReference type="EMBL" id="MBE1582928.1"/>
    </source>
</evidence>
<dbReference type="Proteomes" id="UP000633509">
    <property type="component" value="Unassembled WGS sequence"/>
</dbReference>
<dbReference type="InterPro" id="IPR023393">
    <property type="entry name" value="START-like_dom_sf"/>
</dbReference>
<evidence type="ECO:0000313" key="2">
    <source>
        <dbReference type="Proteomes" id="UP000633509"/>
    </source>
</evidence>
<accession>A0ABR9LRP9</accession>
<dbReference type="SUPFAM" id="SSF55961">
    <property type="entry name" value="Bet v1-like"/>
    <property type="match status" value="1"/>
</dbReference>
<comment type="caution">
    <text evidence="1">The sequence shown here is derived from an EMBL/GenBank/DDBJ whole genome shotgun (WGS) entry which is preliminary data.</text>
</comment>
<reference evidence="1 2" key="1">
    <citation type="submission" date="2020-10" db="EMBL/GenBank/DDBJ databases">
        <title>Sequencing the genomes of 1000 actinobacteria strains.</title>
        <authorList>
            <person name="Klenk H.-P."/>
        </authorList>
    </citation>
    <scope>NUCLEOTIDE SEQUENCE [LARGE SCALE GENOMIC DNA]</scope>
    <source>
        <strain evidence="1 2">DSM 43173</strain>
    </source>
</reference>
<sequence length="47" mass="5288">MTVSPVARTVRIERAYAATPEHVWRLWTTGAGIESWWSPDGFTAGRL</sequence>
<dbReference type="EMBL" id="JADBEK010000001">
    <property type="protein sequence ID" value="MBE1582928.1"/>
    <property type="molecule type" value="Genomic_DNA"/>
</dbReference>